<sequence length="365" mass="40759">MSGAVVVDGLNGRSNPFMKLDQGDKIQAYYMWVDGSGENLRGKTRTLDSVPDSPDDLPWWNFDGSSTNQSLGTNSDVLLKPVAIFKDPFRGGDNILVLCETYGPDDEPHPTNPRHECIENMEKAAELEPWFGIEQEYTLFDAHNKEVYCWPRYGFPGPQGPYYCGIGADRIKGRKVVEAHYRACLYAGVMIGGSNAEVMPSQWEYQVGPCSGVDMGDHLWVSRYILHRVAEEFNVCVSLDPKPIDGDWNGAGCHTNVSTKPMREEGGMEHIMVAIEKMEAKHKEHIEAYDPSGGKDNARRLTGAHETASINEFSYGVAHRGASIRIPRSVEKDGYGYLEDRRPSSNMDPYVVCNRIIKTIAIDED</sequence>
<proteinExistence type="evidence at transcript level"/>
<evidence type="ECO:0000256" key="6">
    <source>
        <dbReference type="ARBA" id="ARBA00022840"/>
    </source>
</evidence>
<dbReference type="PROSITE" id="PS00180">
    <property type="entry name" value="GLNA_1"/>
    <property type="match status" value="1"/>
</dbReference>
<keyword evidence="4 10" id="KW-0436">Ligase</keyword>
<evidence type="ECO:0000313" key="13">
    <source>
        <dbReference type="EMBL" id="AQX17733.1"/>
    </source>
</evidence>
<dbReference type="InterPro" id="IPR050292">
    <property type="entry name" value="Glutamine_Synthetase"/>
</dbReference>
<feature type="domain" description="GS beta-grasp" evidence="11">
    <location>
        <begin position="24"/>
        <end position="106"/>
    </location>
</feature>
<name>A0A1S6WN47_9METZ</name>
<comment type="subunit">
    <text evidence="2">Homooctamer.</text>
</comment>
<evidence type="ECO:0000259" key="11">
    <source>
        <dbReference type="PROSITE" id="PS51986"/>
    </source>
</evidence>
<dbReference type="Gene3D" id="3.30.590.10">
    <property type="entry name" value="Glutamine synthetase/guanido kinase, catalytic domain"/>
    <property type="match status" value="2"/>
</dbReference>
<organism evidence="13">
    <name type="scientific">Bolinopsis infundibulum</name>
    <dbReference type="NCBI Taxonomy" id="140455"/>
    <lineage>
        <taxon>Eukaryota</taxon>
        <taxon>Metazoa</taxon>
        <taxon>Ctenophora</taxon>
        <taxon>Tentaculata</taxon>
        <taxon>Lobata</taxon>
        <taxon>Bolinopsidae</taxon>
        <taxon>Bolinopsis</taxon>
    </lineage>
</organism>
<dbReference type="InterPro" id="IPR008147">
    <property type="entry name" value="Gln_synt_N"/>
</dbReference>
<keyword evidence="5 10" id="KW-0547">Nucleotide-binding</keyword>
<keyword evidence="6 10" id="KW-0067">ATP-binding</keyword>
<reference evidence="13" key="1">
    <citation type="submission" date="2016-09" db="EMBL/GenBank/DDBJ databases">
        <title>Transcriptomic survey across the phylum Ctenophora.</title>
        <authorList>
            <person name="Francis W.R."/>
            <person name="Haddock S.H.D."/>
        </authorList>
    </citation>
    <scope>NUCLEOTIDE SEQUENCE</scope>
    <source>
        <strain evidence="13">V3710D1</strain>
    </source>
</reference>
<dbReference type="InterPro" id="IPR027303">
    <property type="entry name" value="Gln_synth_gly_rich_site"/>
</dbReference>
<dbReference type="PROSITE" id="PS51987">
    <property type="entry name" value="GS_CATALYTIC"/>
    <property type="match status" value="1"/>
</dbReference>
<dbReference type="GO" id="GO:0004356">
    <property type="term" value="F:glutamine synthetase activity"/>
    <property type="evidence" value="ECO:0007669"/>
    <property type="project" value="UniProtKB-EC"/>
</dbReference>
<dbReference type="GO" id="GO:0005737">
    <property type="term" value="C:cytoplasm"/>
    <property type="evidence" value="ECO:0007669"/>
    <property type="project" value="TreeGrafter"/>
</dbReference>
<dbReference type="GO" id="GO:0005524">
    <property type="term" value="F:ATP binding"/>
    <property type="evidence" value="ECO:0007669"/>
    <property type="project" value="UniProtKB-KW"/>
</dbReference>
<evidence type="ECO:0000256" key="1">
    <source>
        <dbReference type="ARBA" id="ARBA00009897"/>
    </source>
</evidence>
<evidence type="ECO:0000259" key="12">
    <source>
        <dbReference type="PROSITE" id="PS51987"/>
    </source>
</evidence>
<evidence type="ECO:0000256" key="5">
    <source>
        <dbReference type="ARBA" id="ARBA00022741"/>
    </source>
</evidence>
<feature type="domain" description="GS catalytic" evidence="12">
    <location>
        <begin position="113"/>
        <end position="365"/>
    </location>
</feature>
<dbReference type="Pfam" id="PF00120">
    <property type="entry name" value="Gln-synt_C"/>
    <property type="match status" value="1"/>
</dbReference>
<dbReference type="Gene3D" id="3.10.20.70">
    <property type="entry name" value="Glutamine synthetase, N-terminal domain"/>
    <property type="match status" value="1"/>
</dbReference>
<dbReference type="GO" id="GO:0006542">
    <property type="term" value="P:glutamine biosynthetic process"/>
    <property type="evidence" value="ECO:0007669"/>
    <property type="project" value="InterPro"/>
</dbReference>
<dbReference type="FunFam" id="3.30.590.10:FF:000004">
    <property type="entry name" value="Glutamine synthetase"/>
    <property type="match status" value="1"/>
</dbReference>
<evidence type="ECO:0000256" key="8">
    <source>
        <dbReference type="PROSITE-ProRule" id="PRU01330"/>
    </source>
</evidence>
<evidence type="ECO:0000256" key="9">
    <source>
        <dbReference type="RuleBase" id="RU000384"/>
    </source>
</evidence>
<dbReference type="SUPFAM" id="SSF55931">
    <property type="entry name" value="Glutamine synthetase/guanido kinase"/>
    <property type="match status" value="1"/>
</dbReference>
<dbReference type="EMBL" id="KX853858">
    <property type="protein sequence ID" value="AQX17733.1"/>
    <property type="molecule type" value="mRNA"/>
</dbReference>
<dbReference type="AlphaFoldDB" id="A0A1S6WN47"/>
<dbReference type="SUPFAM" id="SSF54368">
    <property type="entry name" value="Glutamine synthetase, N-terminal domain"/>
    <property type="match status" value="1"/>
</dbReference>
<dbReference type="InterPro" id="IPR027302">
    <property type="entry name" value="Gln_synth_N_conserv_site"/>
</dbReference>
<evidence type="ECO:0000256" key="7">
    <source>
        <dbReference type="ARBA" id="ARBA00049436"/>
    </source>
</evidence>
<dbReference type="PROSITE" id="PS00181">
    <property type="entry name" value="GLNA_ATP"/>
    <property type="match status" value="1"/>
</dbReference>
<comment type="similarity">
    <text evidence="1 8 9">Belongs to the glutamine synthetase family.</text>
</comment>
<dbReference type="FunFam" id="3.10.20.70:FF:000004">
    <property type="entry name" value="Glutamine synthetase"/>
    <property type="match status" value="1"/>
</dbReference>
<evidence type="ECO:0000256" key="10">
    <source>
        <dbReference type="RuleBase" id="RU004356"/>
    </source>
</evidence>
<dbReference type="InterPro" id="IPR008146">
    <property type="entry name" value="Gln_synth_cat_dom"/>
</dbReference>
<protein>
    <recommendedName>
        <fullName evidence="3 10">Glutamine synthetase</fullName>
        <ecNumber evidence="3 10">6.3.1.2</ecNumber>
    </recommendedName>
</protein>
<comment type="catalytic activity">
    <reaction evidence="7 10">
        <text>L-glutamate + NH4(+) + ATP = L-glutamine + ADP + phosphate + H(+)</text>
        <dbReference type="Rhea" id="RHEA:16169"/>
        <dbReference type="ChEBI" id="CHEBI:15378"/>
        <dbReference type="ChEBI" id="CHEBI:28938"/>
        <dbReference type="ChEBI" id="CHEBI:29985"/>
        <dbReference type="ChEBI" id="CHEBI:30616"/>
        <dbReference type="ChEBI" id="CHEBI:43474"/>
        <dbReference type="ChEBI" id="CHEBI:58359"/>
        <dbReference type="ChEBI" id="CHEBI:456216"/>
        <dbReference type="EC" id="6.3.1.2"/>
    </reaction>
</comment>
<dbReference type="InterPro" id="IPR014746">
    <property type="entry name" value="Gln_synth/guanido_kin_cat_dom"/>
</dbReference>
<dbReference type="SMART" id="SM01230">
    <property type="entry name" value="Gln-synt_C"/>
    <property type="match status" value="1"/>
</dbReference>
<accession>A0A1S6WN47</accession>
<dbReference type="PANTHER" id="PTHR20852:SF57">
    <property type="entry name" value="GLUTAMINE SYNTHETASE 2 CYTOPLASMIC"/>
    <property type="match status" value="1"/>
</dbReference>
<evidence type="ECO:0000256" key="2">
    <source>
        <dbReference type="ARBA" id="ARBA00011823"/>
    </source>
</evidence>
<dbReference type="EC" id="6.3.1.2" evidence="3 10"/>
<evidence type="ECO:0000256" key="3">
    <source>
        <dbReference type="ARBA" id="ARBA00012937"/>
    </source>
</evidence>
<dbReference type="PROSITE" id="PS51986">
    <property type="entry name" value="GS_BETA_GRASP"/>
    <property type="match status" value="1"/>
</dbReference>
<evidence type="ECO:0000256" key="4">
    <source>
        <dbReference type="ARBA" id="ARBA00022598"/>
    </source>
</evidence>
<dbReference type="Pfam" id="PF03951">
    <property type="entry name" value="Gln-synt_N"/>
    <property type="match status" value="1"/>
</dbReference>
<dbReference type="PANTHER" id="PTHR20852">
    <property type="entry name" value="GLUTAMINE SYNTHETASE"/>
    <property type="match status" value="1"/>
</dbReference>
<dbReference type="InterPro" id="IPR036651">
    <property type="entry name" value="Gln_synt_N_sf"/>
</dbReference>